<feature type="transmembrane region" description="Helical" evidence="10">
    <location>
        <begin position="266"/>
        <end position="284"/>
    </location>
</feature>
<feature type="transmembrane region" description="Helical" evidence="10">
    <location>
        <begin position="180"/>
        <end position="205"/>
    </location>
</feature>
<evidence type="ECO:0000256" key="1">
    <source>
        <dbReference type="ARBA" id="ARBA00022448"/>
    </source>
</evidence>
<keyword evidence="5 10" id="KW-0812">Transmembrane</keyword>
<feature type="modified residue" description="FMN phosphoryl threonine" evidence="10">
    <location>
        <position position="166"/>
    </location>
</feature>
<evidence type="ECO:0000256" key="9">
    <source>
        <dbReference type="ARBA" id="ARBA00023136"/>
    </source>
</evidence>
<dbReference type="Proteomes" id="UP000734271">
    <property type="component" value="Unassembled WGS sequence"/>
</dbReference>
<keyword evidence="3 10" id="KW-0285">Flavoprotein</keyword>
<feature type="transmembrane region" description="Helical" evidence="10">
    <location>
        <begin position="47"/>
        <end position="65"/>
    </location>
</feature>
<feature type="transmembrane region" description="Helical" evidence="10">
    <location>
        <begin position="212"/>
        <end position="230"/>
    </location>
</feature>
<protein>
    <recommendedName>
        <fullName evidence="10">Ion-translocating oxidoreductase complex subunit D</fullName>
        <ecNumber evidence="10">7.-.-.-</ecNumber>
    </recommendedName>
    <alternativeName>
        <fullName evidence="10">Rnf electron transport complex subunit D</fullName>
    </alternativeName>
</protein>
<keyword evidence="9 10" id="KW-0472">Membrane</keyword>
<evidence type="ECO:0000313" key="11">
    <source>
        <dbReference type="EMBL" id="MBZ2385753.1"/>
    </source>
</evidence>
<keyword evidence="1 10" id="KW-0813">Transport</keyword>
<evidence type="ECO:0000256" key="7">
    <source>
        <dbReference type="ARBA" id="ARBA00022982"/>
    </source>
</evidence>
<feature type="transmembrane region" description="Helical" evidence="10">
    <location>
        <begin position="236"/>
        <end position="254"/>
    </location>
</feature>
<organism evidence="11 12">
    <name type="scientific">Anaerococcus murdochii</name>
    <dbReference type="NCBI Taxonomy" id="411577"/>
    <lineage>
        <taxon>Bacteria</taxon>
        <taxon>Bacillati</taxon>
        <taxon>Bacillota</taxon>
        <taxon>Tissierellia</taxon>
        <taxon>Tissierellales</taxon>
        <taxon>Peptoniphilaceae</taxon>
        <taxon>Anaerococcus</taxon>
    </lineage>
</organism>
<dbReference type="EMBL" id="JAIPME010000001">
    <property type="protein sequence ID" value="MBZ2385753.1"/>
    <property type="molecule type" value="Genomic_DNA"/>
</dbReference>
<keyword evidence="10" id="KW-1003">Cell membrane</keyword>
<dbReference type="HAMAP" id="MF_00462">
    <property type="entry name" value="RsxD_RnfD"/>
    <property type="match status" value="1"/>
</dbReference>
<keyword evidence="7 10" id="KW-0249">Electron transport</keyword>
<comment type="subunit">
    <text evidence="10">The complex is composed of six subunits: RnfA, RnfB, RnfC, RnfD, RnfE and RnfG.</text>
</comment>
<feature type="transmembrane region" description="Helical" evidence="10">
    <location>
        <begin position="21"/>
        <end position="41"/>
    </location>
</feature>
<gene>
    <name evidence="10" type="primary">rnfD</name>
    <name evidence="11" type="ORF">K8P03_00230</name>
</gene>
<dbReference type="PANTHER" id="PTHR30578:SF0">
    <property type="entry name" value="ION-TRANSLOCATING OXIDOREDUCTASE COMPLEX SUBUNIT D"/>
    <property type="match status" value="1"/>
</dbReference>
<feature type="transmembrane region" description="Helical" evidence="10">
    <location>
        <begin position="97"/>
        <end position="115"/>
    </location>
</feature>
<keyword evidence="2 10" id="KW-0597">Phosphoprotein</keyword>
<dbReference type="NCBIfam" id="TIGR01946">
    <property type="entry name" value="rnfD"/>
    <property type="match status" value="1"/>
</dbReference>
<comment type="cofactor">
    <cofactor evidence="10">
        <name>FMN</name>
        <dbReference type="ChEBI" id="CHEBI:58210"/>
    </cofactor>
</comment>
<accession>A0ABS7SW47</accession>
<sequence length="326" mass="35379">MENNKQLLVTASPHIRSKRTVANDMLDVIIALLPAGAVSVYYFGYRALVLILASVITCVLAETIFNKCIKKENTIKDLSAVVTGILLAYNVPFTLPVWQLVIGAVFAIVICKMLYGGIGQNIVNPALGARAFLMASWSSTMTNFVPTERVATLKTVSDVSMLSAATPLSDPKAYTIMDLFIGHIPGCLGEISALALLLGACYLLIRKVIHIRIPLVYILTTTIFLAIFGDKVNLDYILKNILSGGLILGAFFMATDYTTAPITPKGQIVFAFGCGFLTAVIRLWGGYPEGVSYSILLMNLLVPIIEKHTRDRIFGKAKAKKGAKNE</sequence>
<reference evidence="11 12" key="1">
    <citation type="submission" date="2021-08" db="EMBL/GenBank/DDBJ databases">
        <title>FDA dAtabase for Regulatory Grade micrObial Sequences (FDA-ARGOS): Supporting development and validation of Infectious Disease Dx tests.</title>
        <authorList>
            <person name="Sproer C."/>
            <person name="Gronow S."/>
            <person name="Severitt S."/>
            <person name="Schroder I."/>
            <person name="Tallon L."/>
            <person name="Sadzewicz L."/>
            <person name="Zhao X."/>
            <person name="Boylan J."/>
            <person name="Ott S."/>
            <person name="Bowen H."/>
            <person name="Vavikolanu K."/>
            <person name="Hazen T."/>
            <person name="Aluvathingal J."/>
            <person name="Nadendla S."/>
            <person name="Lowell S."/>
            <person name="Myers T."/>
            <person name="Yan Y."/>
            <person name="Sichtig H."/>
        </authorList>
    </citation>
    <scope>NUCLEOTIDE SEQUENCE [LARGE SCALE GENOMIC DNA]</scope>
    <source>
        <strain evidence="11 12">FDAARGOS_1460</strain>
    </source>
</reference>
<evidence type="ECO:0000256" key="10">
    <source>
        <dbReference type="HAMAP-Rule" id="MF_00462"/>
    </source>
</evidence>
<evidence type="ECO:0000256" key="3">
    <source>
        <dbReference type="ARBA" id="ARBA00022630"/>
    </source>
</evidence>
<proteinExistence type="inferred from homology"/>
<comment type="subcellular location">
    <subcellularLocation>
        <location evidence="10">Cell membrane</location>
        <topology evidence="10">Multi-pass membrane protein</topology>
    </subcellularLocation>
</comment>
<dbReference type="PANTHER" id="PTHR30578">
    <property type="entry name" value="ELECTRON TRANSPORT COMPLEX PROTEIN RNFD"/>
    <property type="match status" value="1"/>
</dbReference>
<dbReference type="InterPro" id="IPR004338">
    <property type="entry name" value="NqrB/RnfD"/>
</dbReference>
<dbReference type="EC" id="7.-.-.-" evidence="10"/>
<comment type="caution">
    <text evidence="11">The sequence shown here is derived from an EMBL/GenBank/DDBJ whole genome shotgun (WGS) entry which is preliminary data.</text>
</comment>
<evidence type="ECO:0000256" key="2">
    <source>
        <dbReference type="ARBA" id="ARBA00022553"/>
    </source>
</evidence>
<keyword evidence="6 10" id="KW-1278">Translocase</keyword>
<evidence type="ECO:0000256" key="4">
    <source>
        <dbReference type="ARBA" id="ARBA00022643"/>
    </source>
</evidence>
<keyword evidence="12" id="KW-1185">Reference proteome</keyword>
<dbReference type="Pfam" id="PF03116">
    <property type="entry name" value="NQR2_RnfD_RnfE"/>
    <property type="match status" value="1"/>
</dbReference>
<name>A0ABS7SW47_9FIRM</name>
<keyword evidence="4 10" id="KW-0288">FMN</keyword>
<evidence type="ECO:0000256" key="8">
    <source>
        <dbReference type="ARBA" id="ARBA00022989"/>
    </source>
</evidence>
<keyword evidence="8 10" id="KW-1133">Transmembrane helix</keyword>
<evidence type="ECO:0000256" key="5">
    <source>
        <dbReference type="ARBA" id="ARBA00022692"/>
    </source>
</evidence>
<dbReference type="InterPro" id="IPR011303">
    <property type="entry name" value="RnfD_bac"/>
</dbReference>
<comment type="similarity">
    <text evidence="10">Belongs to the NqrB/RnfD family.</text>
</comment>
<evidence type="ECO:0000256" key="6">
    <source>
        <dbReference type="ARBA" id="ARBA00022967"/>
    </source>
</evidence>
<evidence type="ECO:0000313" key="12">
    <source>
        <dbReference type="Proteomes" id="UP000734271"/>
    </source>
</evidence>
<comment type="function">
    <text evidence="10">Part of a membrane-bound complex that couples electron transfer with translocation of ions across the membrane.</text>
</comment>
<dbReference type="RefSeq" id="WP_223417491.1">
    <property type="nucleotide sequence ID" value="NZ_JAIPME010000001.1"/>
</dbReference>